<dbReference type="RefSeq" id="WP_108949985.1">
    <property type="nucleotide sequence ID" value="NZ_CP022187.1"/>
</dbReference>
<dbReference type="GO" id="GO:0015658">
    <property type="term" value="F:branched-chain amino acid transmembrane transporter activity"/>
    <property type="evidence" value="ECO:0007669"/>
    <property type="project" value="InterPro"/>
</dbReference>
<feature type="transmembrane region" description="Helical" evidence="6">
    <location>
        <begin position="206"/>
        <end position="226"/>
    </location>
</feature>
<evidence type="ECO:0000256" key="1">
    <source>
        <dbReference type="ARBA" id="ARBA00004651"/>
    </source>
</evidence>
<proteinExistence type="predicted"/>
<evidence type="ECO:0000313" key="7">
    <source>
        <dbReference type="EMBL" id="AWI76284.1"/>
    </source>
</evidence>
<feature type="transmembrane region" description="Helical" evidence="6">
    <location>
        <begin position="60"/>
        <end position="77"/>
    </location>
</feature>
<dbReference type="AlphaFoldDB" id="A0A2U8GS11"/>
<evidence type="ECO:0000256" key="2">
    <source>
        <dbReference type="ARBA" id="ARBA00022475"/>
    </source>
</evidence>
<evidence type="ECO:0000256" key="5">
    <source>
        <dbReference type="ARBA" id="ARBA00023136"/>
    </source>
</evidence>
<name>A0A2U8GS11_9RHOO</name>
<dbReference type="InterPro" id="IPR043428">
    <property type="entry name" value="LivM-like"/>
</dbReference>
<keyword evidence="4 6" id="KW-1133">Transmembrane helix</keyword>
<keyword evidence="3 6" id="KW-0812">Transmembrane</keyword>
<feature type="transmembrane region" description="Helical" evidence="6">
    <location>
        <begin position="7"/>
        <end position="25"/>
    </location>
</feature>
<dbReference type="CDD" id="cd06581">
    <property type="entry name" value="TM_PBP1_LivM_like"/>
    <property type="match status" value="1"/>
</dbReference>
<sequence length="314" mass="33519">MFKLDKTEIWLLVSALVLVASAFLLPSWLTFILTLALAKALVVQGVVIQMRAGLVSFGQGLFFCIGGYSVGMGGAFLDIHDAFVLIGLGVAASVGVAAILGLLMTRYRDIFFAMLSLALSMILYGLIVKNQALGSTDGFNVHDVTFLGWLPAGEDQKLVIFVLTVLVAGGIAIALNRYMKSGLGGVNEAIKENEIRVEFLGLSPRWILYANYLFAAGISAVGGAFTALATGHVDPEMAFWTTSGEFVFIALLGGTSHVAAPFIAAVLFALVRTYALELAPHSWQMILGFVLLAIIVFLPKGLWSLVAEKRRAAA</sequence>
<accession>A0A2U8GS11</accession>
<gene>
    <name evidence="7" type="ORF">CEW83_14540</name>
</gene>
<dbReference type="KEGG" id="acom:CEW83_14540"/>
<comment type="subcellular location">
    <subcellularLocation>
        <location evidence="1">Cell membrane</location>
        <topology evidence="1">Multi-pass membrane protein</topology>
    </subcellularLocation>
</comment>
<keyword evidence="5 6" id="KW-0472">Membrane</keyword>
<reference evidence="7 8" key="1">
    <citation type="submission" date="2017-06" db="EMBL/GenBank/DDBJ databases">
        <title>Azoarcus.</title>
        <authorList>
            <person name="Woo J.-H."/>
            <person name="Kim H.-S."/>
        </authorList>
    </citation>
    <scope>NUCLEOTIDE SEQUENCE [LARGE SCALE GENOMIC DNA]</scope>
    <source>
        <strain evidence="7 8">TSPY31</strain>
    </source>
</reference>
<evidence type="ECO:0000256" key="4">
    <source>
        <dbReference type="ARBA" id="ARBA00022989"/>
    </source>
</evidence>
<dbReference type="PANTHER" id="PTHR30482:SF17">
    <property type="entry name" value="ABC TRANSPORTER ATP-BINDING PROTEIN"/>
    <property type="match status" value="1"/>
</dbReference>
<evidence type="ECO:0000256" key="6">
    <source>
        <dbReference type="SAM" id="Phobius"/>
    </source>
</evidence>
<evidence type="ECO:0000256" key="3">
    <source>
        <dbReference type="ARBA" id="ARBA00022692"/>
    </source>
</evidence>
<feature type="transmembrane region" description="Helical" evidence="6">
    <location>
        <begin position="110"/>
        <end position="127"/>
    </location>
</feature>
<dbReference type="PANTHER" id="PTHR30482">
    <property type="entry name" value="HIGH-AFFINITY BRANCHED-CHAIN AMINO ACID TRANSPORT SYSTEM PERMEASE"/>
    <property type="match status" value="1"/>
</dbReference>
<feature type="transmembrane region" description="Helical" evidence="6">
    <location>
        <begin position="283"/>
        <end position="303"/>
    </location>
</feature>
<evidence type="ECO:0000313" key="8">
    <source>
        <dbReference type="Proteomes" id="UP000244930"/>
    </source>
</evidence>
<dbReference type="Pfam" id="PF02653">
    <property type="entry name" value="BPD_transp_2"/>
    <property type="match status" value="1"/>
</dbReference>
<feature type="transmembrane region" description="Helical" evidence="6">
    <location>
        <begin position="246"/>
        <end position="271"/>
    </location>
</feature>
<keyword evidence="2" id="KW-1003">Cell membrane</keyword>
<dbReference type="GO" id="GO:0005886">
    <property type="term" value="C:plasma membrane"/>
    <property type="evidence" value="ECO:0007669"/>
    <property type="project" value="UniProtKB-SubCell"/>
</dbReference>
<feature type="transmembrane region" description="Helical" evidence="6">
    <location>
        <begin position="83"/>
        <end position="103"/>
    </location>
</feature>
<dbReference type="EMBL" id="CP022187">
    <property type="protein sequence ID" value="AWI76284.1"/>
    <property type="molecule type" value="Genomic_DNA"/>
</dbReference>
<dbReference type="InterPro" id="IPR001851">
    <property type="entry name" value="ABC_transp_permease"/>
</dbReference>
<protein>
    <submittedName>
        <fullName evidence="7">Branched-chain amino acid ABC transporter permease</fullName>
    </submittedName>
</protein>
<dbReference type="Proteomes" id="UP000244930">
    <property type="component" value="Chromosome"/>
</dbReference>
<feature type="transmembrane region" description="Helical" evidence="6">
    <location>
        <begin position="158"/>
        <end position="175"/>
    </location>
</feature>
<organism evidence="7 8">
    <name type="scientific">Parazoarcus communis</name>
    <dbReference type="NCBI Taxonomy" id="41977"/>
    <lineage>
        <taxon>Bacteria</taxon>
        <taxon>Pseudomonadati</taxon>
        <taxon>Pseudomonadota</taxon>
        <taxon>Betaproteobacteria</taxon>
        <taxon>Rhodocyclales</taxon>
        <taxon>Zoogloeaceae</taxon>
        <taxon>Parazoarcus</taxon>
    </lineage>
</organism>
<keyword evidence="8" id="KW-1185">Reference proteome</keyword>